<evidence type="ECO:0000313" key="6">
    <source>
        <dbReference type="Proteomes" id="UP000076872"/>
    </source>
</evidence>
<evidence type="ECO:0000313" key="9">
    <source>
        <dbReference type="Proteomes" id="UP000595466"/>
    </source>
</evidence>
<evidence type="ECO:0000313" key="5">
    <source>
        <dbReference type="EMBL" id="QQM61626.1"/>
    </source>
</evidence>
<dbReference type="Proteomes" id="UP000595466">
    <property type="component" value="Chromosome"/>
</dbReference>
<dbReference type="EMBL" id="MCOL01000001">
    <property type="protein sequence ID" value="ODO62555.1"/>
    <property type="molecule type" value="Genomic_DNA"/>
</dbReference>
<reference evidence="5 9" key="3">
    <citation type="submission" date="2020-12" db="EMBL/GenBank/DDBJ databases">
        <title>Whole genome sequencing of Lactobacillus plantarum PC518.</title>
        <authorList>
            <person name="Guo Q."/>
        </authorList>
    </citation>
    <scope>NUCLEOTIDE SEQUENCE [LARGE SCALE GENOMIC DNA]</scope>
    <source>
        <strain evidence="5 9">PC518</strain>
    </source>
</reference>
<dbReference type="Proteomes" id="UP000076872">
    <property type="component" value="Unassembled WGS sequence"/>
</dbReference>
<evidence type="ECO:0000313" key="8">
    <source>
        <dbReference type="Proteomes" id="UP000094892"/>
    </source>
</evidence>
<proteinExistence type="predicted"/>
<dbReference type="GeneID" id="89670053"/>
<evidence type="ECO:0000313" key="4">
    <source>
        <dbReference type="EMBL" id="ODO62555.1"/>
    </source>
</evidence>
<dbReference type="OMA" id="HIGFTID"/>
<dbReference type="Proteomes" id="UP000076989">
    <property type="component" value="Unassembled WGS sequence"/>
</dbReference>
<reference evidence="4 8" key="2">
    <citation type="submission" date="2016-08" db="EMBL/GenBank/DDBJ databases">
        <title>Genome sequencing of Lactobacillus plantarum JSA22, isolated from fermented soybean paste.</title>
        <authorList>
            <person name="Choi H.S."/>
        </authorList>
    </citation>
    <scope>NUCLEOTIDE SEQUENCE [LARGE SCALE GENOMIC DNA]</scope>
    <source>
        <strain evidence="4 8">JSA22</strain>
    </source>
</reference>
<sequence length="166" mass="18373">MIIVLLILATFVFAGTMIFSPAGRNRLIAIIISGLIIATSLIALVLNDNYHWGMHEVTRTQIQDLAPLKSKQVALRVQQLGTGSERVISYRVAAATKVSHTVTATTTTTKLTSGSPAQVQLKTTTWQFKNHLTHVLFSLGNTKTKIVQRQYLFTIPKTWQVVTVKN</sequence>
<dbReference type="EMBL" id="LUWI01000022">
    <property type="protein sequence ID" value="KZU03818.1"/>
    <property type="molecule type" value="Genomic_DNA"/>
</dbReference>
<evidence type="ECO:0000256" key="1">
    <source>
        <dbReference type="SAM" id="Phobius"/>
    </source>
</evidence>
<keyword evidence="1" id="KW-0812">Transmembrane</keyword>
<organism evidence="4 8">
    <name type="scientific">Lactiplantibacillus plantarum</name>
    <name type="common">Lactobacillus plantarum</name>
    <dbReference type="NCBI Taxonomy" id="1590"/>
    <lineage>
        <taxon>Bacteria</taxon>
        <taxon>Bacillati</taxon>
        <taxon>Bacillota</taxon>
        <taxon>Bacilli</taxon>
        <taxon>Lactobacillales</taxon>
        <taxon>Lactobacillaceae</taxon>
        <taxon>Lactiplantibacillus</taxon>
    </lineage>
</organism>
<feature type="transmembrane region" description="Helical" evidence="1">
    <location>
        <begin position="28"/>
        <end position="46"/>
    </location>
</feature>
<dbReference type="RefSeq" id="WP_003644815.1">
    <property type="nucleotide sequence ID" value="NZ_AP018405.1"/>
</dbReference>
<dbReference type="AlphaFoldDB" id="A0A0M0CKL3"/>
<dbReference type="Proteomes" id="UP000094892">
    <property type="component" value="Unassembled WGS sequence"/>
</dbReference>
<dbReference type="InterPro" id="IPR032083">
    <property type="entry name" value="DUF4811"/>
</dbReference>
<dbReference type="EMBL" id="LUXO01000021">
    <property type="protein sequence ID" value="KZV04500.1"/>
    <property type="molecule type" value="Genomic_DNA"/>
</dbReference>
<reference evidence="6 7" key="1">
    <citation type="submission" date="2016-03" db="EMBL/GenBank/DDBJ databases">
        <title>Comparative genomics of 54 Lactobacillus plantarum strains reveals genomic uncoupling from niche constraints.</title>
        <authorList>
            <person name="Martino M.E."/>
        </authorList>
    </citation>
    <scope>NUCLEOTIDE SEQUENCE [LARGE SCALE GENOMIC DNA]</scope>
    <source>
        <strain evidence="3 6">NAB2</strain>
        <strain evidence="2 7">Nizo2260</strain>
    </source>
</reference>
<dbReference type="EMBL" id="CP066817">
    <property type="protein sequence ID" value="QQM61626.1"/>
    <property type="molecule type" value="Genomic_DNA"/>
</dbReference>
<evidence type="ECO:0000313" key="3">
    <source>
        <dbReference type="EMBL" id="KZV04500.1"/>
    </source>
</evidence>
<accession>A0A0M0CKL3</accession>
<protein>
    <submittedName>
        <fullName evidence="5">DUF4811 domain-containing protein</fullName>
    </submittedName>
</protein>
<dbReference type="Pfam" id="PF16069">
    <property type="entry name" value="DUF4811"/>
    <property type="match status" value="1"/>
</dbReference>
<keyword evidence="1" id="KW-0472">Membrane</keyword>
<evidence type="ECO:0000313" key="7">
    <source>
        <dbReference type="Proteomes" id="UP000076989"/>
    </source>
</evidence>
<name>A0A0M0CKL3_LACPN</name>
<keyword evidence="1" id="KW-1133">Transmembrane helix</keyword>
<gene>
    <name evidence="5" type="ORF">JH395_03440</name>
    <name evidence="4" type="ORF">LPJSA22_02573</name>
    <name evidence="3" type="ORF">NAB2_0909</name>
    <name evidence="2" type="ORF">Nizo2260_2058</name>
</gene>
<evidence type="ECO:0000313" key="2">
    <source>
        <dbReference type="EMBL" id="KZU03818.1"/>
    </source>
</evidence>
<dbReference type="PATRIC" id="fig|1590.151.peg.33"/>